<dbReference type="Pfam" id="PF11957">
    <property type="entry name" value="efThoc1"/>
    <property type="match status" value="1"/>
</dbReference>
<dbReference type="PANTHER" id="PTHR13265:SF0">
    <property type="entry name" value="HPR1"/>
    <property type="match status" value="1"/>
</dbReference>
<accession>A0A1I8A3H3</accession>
<feature type="region of interest" description="Disordered" evidence="1">
    <location>
        <begin position="184"/>
        <end position="225"/>
    </location>
</feature>
<dbReference type="GO" id="GO:0006406">
    <property type="term" value="P:mRNA export from nucleus"/>
    <property type="evidence" value="ECO:0007669"/>
    <property type="project" value="TreeGrafter"/>
</dbReference>
<protein>
    <submittedName>
        <fullName evidence="3">THO complex subunit 1</fullName>
    </submittedName>
</protein>
<feature type="compositionally biased region" description="Acidic residues" evidence="1">
    <location>
        <begin position="199"/>
        <end position="208"/>
    </location>
</feature>
<sequence>MKLPDLVVMEEAVKANDYQKFKELALSKKQAGLYGAKDVNIGDTCIRRQIIGVSIDGCKPEQLDTLLTFTLQAVKDDLCSKTLVCAIVLDALELTHIQECEPLFDMFSKHEAIWRPEGFYTSLKPMMLRVCNSINRRLSAHDDARLSGKILQFLAKRLPLCEPSGLNKPGAFSNDYKTTWQEFTEETAETNDQKTDQPENMETDELEQGEIKEEEGPSLPPTQPTDAAPVLIDRKLYEQFWRLQNFFSSPTEVFDSNNFTEFTACVDAVFKAFQTHKVQKRRKRRHGAISRNGPSNAEQELYYDADEILDGLDDLCSIEPGSSFDAKRDDMFCCRFFTDFEFFEQQISDLKIRRCFLVQCLIFFQYLSSPTKSRDRSLKLSQVQTMITDAATKTCYELLSQLGSGNTARSPRFAKSVKNIMDREAFWIKWKLESATTYTLNPSPDDVPMPEWKKRPRQKFSYEEIDLGNATMTRIWSNSGNILDECAKRKFYPVAKDFLIEPLEELDPEAQIEDQYLSLNKDVTQFRMSRFLARHSSAYYTCNPNNQLADTLKGYLKKAIVSGAKQVPELLEYVSKVEGPPAEAPKPAVVAPATPSKETAKDSSTA</sequence>
<feature type="region of interest" description="Disordered" evidence="1">
    <location>
        <begin position="579"/>
        <end position="606"/>
    </location>
</feature>
<dbReference type="InterPro" id="IPR021861">
    <property type="entry name" value="THO_THOC1"/>
</dbReference>
<dbReference type="GO" id="GO:0000445">
    <property type="term" value="C:THO complex part of transcription export complex"/>
    <property type="evidence" value="ECO:0007669"/>
    <property type="project" value="TreeGrafter"/>
</dbReference>
<organism evidence="2 3">
    <name type="scientific">Steinernema glaseri</name>
    <dbReference type="NCBI Taxonomy" id="37863"/>
    <lineage>
        <taxon>Eukaryota</taxon>
        <taxon>Metazoa</taxon>
        <taxon>Ecdysozoa</taxon>
        <taxon>Nematoda</taxon>
        <taxon>Chromadorea</taxon>
        <taxon>Rhabditida</taxon>
        <taxon>Tylenchina</taxon>
        <taxon>Panagrolaimomorpha</taxon>
        <taxon>Strongyloidoidea</taxon>
        <taxon>Steinernematidae</taxon>
        <taxon>Steinernema</taxon>
    </lineage>
</organism>
<dbReference type="Proteomes" id="UP000095287">
    <property type="component" value="Unplaced"/>
</dbReference>
<evidence type="ECO:0000256" key="1">
    <source>
        <dbReference type="SAM" id="MobiDB-lite"/>
    </source>
</evidence>
<evidence type="ECO:0000313" key="3">
    <source>
        <dbReference type="WBParaSite" id="L893_g32511.t1"/>
    </source>
</evidence>
<feature type="compositionally biased region" description="Low complexity" evidence="1">
    <location>
        <begin position="579"/>
        <end position="593"/>
    </location>
</feature>
<dbReference type="WBParaSite" id="L893_g32511.t1">
    <property type="protein sequence ID" value="L893_g32511.t1"/>
    <property type="gene ID" value="L893_g32511"/>
</dbReference>
<proteinExistence type="predicted"/>
<dbReference type="PANTHER" id="PTHR13265">
    <property type="entry name" value="THO COMPLEX SUBUNIT 1"/>
    <property type="match status" value="1"/>
</dbReference>
<dbReference type="AlphaFoldDB" id="A0A1I8A3H3"/>
<keyword evidence="2" id="KW-1185">Reference proteome</keyword>
<reference evidence="3" key="1">
    <citation type="submission" date="2016-11" db="UniProtKB">
        <authorList>
            <consortium name="WormBaseParasite"/>
        </authorList>
    </citation>
    <scope>IDENTIFICATION</scope>
</reference>
<name>A0A1I8A3H3_9BILA</name>
<evidence type="ECO:0000313" key="2">
    <source>
        <dbReference type="Proteomes" id="UP000095287"/>
    </source>
</evidence>